<protein>
    <submittedName>
        <fullName evidence="2">Hydrophobic protein</fullName>
    </submittedName>
</protein>
<accession>A0AB39MKZ8</accession>
<organism evidence="2">
    <name type="scientific">Streptomyces sp. R08</name>
    <dbReference type="NCBI Taxonomy" id="3238624"/>
    <lineage>
        <taxon>Bacteria</taxon>
        <taxon>Bacillati</taxon>
        <taxon>Actinomycetota</taxon>
        <taxon>Actinomycetes</taxon>
        <taxon>Kitasatosporales</taxon>
        <taxon>Streptomycetaceae</taxon>
        <taxon>Streptomyces</taxon>
    </lineage>
</organism>
<name>A0AB39MKZ8_9ACTN</name>
<dbReference type="RefSeq" id="WP_266779645.1">
    <property type="nucleotide sequence ID" value="NZ_CP163431.1"/>
</dbReference>
<dbReference type="EMBL" id="CP163431">
    <property type="protein sequence ID" value="XDQ06793.1"/>
    <property type="molecule type" value="Genomic_DNA"/>
</dbReference>
<feature type="transmembrane region" description="Helical" evidence="1">
    <location>
        <begin position="25"/>
        <end position="45"/>
    </location>
</feature>
<dbReference type="AlphaFoldDB" id="A0AB39MKZ8"/>
<evidence type="ECO:0000256" key="1">
    <source>
        <dbReference type="SAM" id="Phobius"/>
    </source>
</evidence>
<keyword evidence="1" id="KW-0812">Transmembrane</keyword>
<evidence type="ECO:0000313" key="2">
    <source>
        <dbReference type="EMBL" id="XDQ06793.1"/>
    </source>
</evidence>
<keyword evidence="1" id="KW-0472">Membrane</keyword>
<gene>
    <name evidence="2" type="ORF">AB5J58_44360</name>
</gene>
<keyword evidence="1" id="KW-1133">Transmembrane helix</keyword>
<reference evidence="2" key="1">
    <citation type="submission" date="2024-07" db="EMBL/GenBank/DDBJ databases">
        <authorList>
            <person name="Yu S.T."/>
        </authorList>
    </citation>
    <scope>NUCLEOTIDE SEQUENCE</scope>
    <source>
        <strain evidence="2">R08</strain>
    </source>
</reference>
<proteinExistence type="predicted"/>
<sequence length="56" mass="6187">MAVLILVLLLALILGGAGFALHFLWWVAVVVAVLWLLGFVFRSAGSGGSRGRWYRW</sequence>